<sequence length="82" mass="8624">MKGYTAGRSPSTAKAKSPTRSSQAAQRRAKALHELDELLGVDKKIAVAEATTDTSGVDSDPIVSLVATELALAQVQVDDTQR</sequence>
<proteinExistence type="predicted"/>
<feature type="region of interest" description="Disordered" evidence="1">
    <location>
        <begin position="1"/>
        <end position="29"/>
    </location>
</feature>
<organism evidence="2 3">
    <name type="scientific">Peronospora matthiolae</name>
    <dbReference type="NCBI Taxonomy" id="2874970"/>
    <lineage>
        <taxon>Eukaryota</taxon>
        <taxon>Sar</taxon>
        <taxon>Stramenopiles</taxon>
        <taxon>Oomycota</taxon>
        <taxon>Peronosporomycetes</taxon>
        <taxon>Peronosporales</taxon>
        <taxon>Peronosporaceae</taxon>
        <taxon>Peronospora</taxon>
    </lineage>
</organism>
<gene>
    <name evidence="2" type="ORF">PM001_LOCUS4631</name>
</gene>
<evidence type="ECO:0000313" key="3">
    <source>
        <dbReference type="Proteomes" id="UP001162060"/>
    </source>
</evidence>
<dbReference type="Proteomes" id="UP001162060">
    <property type="component" value="Unassembled WGS sequence"/>
</dbReference>
<evidence type="ECO:0000256" key="1">
    <source>
        <dbReference type="SAM" id="MobiDB-lite"/>
    </source>
</evidence>
<dbReference type="EMBL" id="CAKLBY020000039">
    <property type="protein sequence ID" value="CAK7912814.1"/>
    <property type="molecule type" value="Genomic_DNA"/>
</dbReference>
<protein>
    <submittedName>
        <fullName evidence="2">Uncharacterized protein</fullName>
    </submittedName>
</protein>
<name>A0AAV1TD38_9STRA</name>
<dbReference type="AlphaFoldDB" id="A0AAV1TD38"/>
<accession>A0AAV1TD38</accession>
<evidence type="ECO:0000313" key="2">
    <source>
        <dbReference type="EMBL" id="CAK7912814.1"/>
    </source>
</evidence>
<comment type="caution">
    <text evidence="2">The sequence shown here is derived from an EMBL/GenBank/DDBJ whole genome shotgun (WGS) entry which is preliminary data.</text>
</comment>
<reference evidence="2" key="1">
    <citation type="submission" date="2024-01" db="EMBL/GenBank/DDBJ databases">
        <authorList>
            <person name="Webb A."/>
        </authorList>
    </citation>
    <scope>NUCLEOTIDE SEQUENCE</scope>
    <source>
        <strain evidence="2">Pm1</strain>
    </source>
</reference>